<evidence type="ECO:0000256" key="12">
    <source>
        <dbReference type="ARBA" id="ARBA00042531"/>
    </source>
</evidence>
<evidence type="ECO:0000256" key="1">
    <source>
        <dbReference type="ARBA" id="ARBA00009879"/>
    </source>
</evidence>
<dbReference type="Proteomes" id="UP000182152">
    <property type="component" value="Unassembled WGS sequence"/>
</dbReference>
<comment type="caution">
    <text evidence="15">The sequence shown here is derived from an EMBL/GenBank/DDBJ whole genome shotgun (WGS) entry which is preliminary data.</text>
</comment>
<dbReference type="GO" id="GO:0009228">
    <property type="term" value="P:thiamine biosynthetic process"/>
    <property type="evidence" value="ECO:0007669"/>
    <property type="project" value="InterPro"/>
</dbReference>
<evidence type="ECO:0000313" key="15">
    <source>
        <dbReference type="EMBL" id="OJG83946.1"/>
    </source>
</evidence>
<dbReference type="EC" id="2.7.1.35" evidence="2"/>
<keyword evidence="6 15" id="KW-0418">Kinase</keyword>
<dbReference type="PANTHER" id="PTHR20858">
    <property type="entry name" value="PHOSPHOMETHYLPYRIMIDINE KINASE"/>
    <property type="match status" value="1"/>
</dbReference>
<name>A0A1L8WSG9_9ENTE</name>
<keyword evidence="7" id="KW-0067">ATP-binding</keyword>
<keyword evidence="16" id="KW-1185">Reference proteome</keyword>
<proteinExistence type="inferred from homology"/>
<evidence type="ECO:0000256" key="9">
    <source>
        <dbReference type="ARBA" id="ARBA00042307"/>
    </source>
</evidence>
<dbReference type="InterPro" id="IPR013749">
    <property type="entry name" value="PM/HMP-P_kinase-1"/>
</dbReference>
<dbReference type="Gene3D" id="3.40.1190.20">
    <property type="match status" value="1"/>
</dbReference>
<dbReference type="InterPro" id="IPR004399">
    <property type="entry name" value="HMP/HMP-P_kinase_dom"/>
</dbReference>
<dbReference type="GO" id="GO:0005829">
    <property type="term" value="C:cytosol"/>
    <property type="evidence" value="ECO:0007669"/>
    <property type="project" value="TreeGrafter"/>
</dbReference>
<dbReference type="STRING" id="150033.RV14_GL000123"/>
<evidence type="ECO:0000256" key="6">
    <source>
        <dbReference type="ARBA" id="ARBA00022777"/>
    </source>
</evidence>
<keyword evidence="4" id="KW-0479">Metal-binding</keyword>
<dbReference type="GO" id="GO:0008478">
    <property type="term" value="F:pyridoxal kinase activity"/>
    <property type="evidence" value="ECO:0007669"/>
    <property type="project" value="UniProtKB-EC"/>
</dbReference>
<evidence type="ECO:0000256" key="2">
    <source>
        <dbReference type="ARBA" id="ARBA00012104"/>
    </source>
</evidence>
<comment type="similarity">
    <text evidence="1">Belongs to the ThiD family.</text>
</comment>
<feature type="domain" description="Pyridoxamine kinase/Phosphomethylpyrimidine kinase" evidence="14">
    <location>
        <begin position="32"/>
        <end position="277"/>
    </location>
</feature>
<dbReference type="GO" id="GO:0005524">
    <property type="term" value="F:ATP binding"/>
    <property type="evidence" value="ECO:0007669"/>
    <property type="project" value="UniProtKB-KW"/>
</dbReference>
<dbReference type="EMBL" id="JXLB01000001">
    <property type="protein sequence ID" value="OJG83946.1"/>
    <property type="molecule type" value="Genomic_DNA"/>
</dbReference>
<keyword evidence="5" id="KW-0547">Nucleotide-binding</keyword>
<keyword evidence="3" id="KW-0808">Transferase</keyword>
<keyword evidence="8" id="KW-0460">Magnesium</keyword>
<sequence>MPIGCFILKGLSLYFFCGGRLMQKILTIGGSDPFAGGGIQSDLKTFENYQLFGMSALTCVGMIDENGTFILEDLPADWLEKQLTAIGKMVKLDGIKIGLLHSVEAIQVVRDFLKEQLGIPIVLDPVLAFKEALALANQTYMDCLVKDLFPLVDLVTPNLKEAALLSEGKTCASTEELIEAAKFIHSLGSKAVLVKGGAGIAGNQAIDVLYHAEKVEMFALKKLKKVTVNGAGCTFSSAITANLVQGRTLSKAIHHSKAYVYQCISHGVMMGSQTGSVWSGGRLEGGA</sequence>
<dbReference type="GO" id="GO:0046872">
    <property type="term" value="F:metal ion binding"/>
    <property type="evidence" value="ECO:0007669"/>
    <property type="project" value="UniProtKB-KW"/>
</dbReference>
<reference evidence="15 16" key="1">
    <citation type="submission" date="2014-12" db="EMBL/GenBank/DDBJ databases">
        <title>Draft genome sequences of 29 type strains of Enterococci.</title>
        <authorList>
            <person name="Zhong Z."/>
            <person name="Sun Z."/>
            <person name="Liu W."/>
            <person name="Zhang W."/>
            <person name="Zhang H."/>
        </authorList>
    </citation>
    <scope>NUCLEOTIDE SEQUENCE [LARGE SCALE GENOMIC DNA]</scope>
    <source>
        <strain evidence="15 16">DSM 15687</strain>
    </source>
</reference>
<evidence type="ECO:0000256" key="7">
    <source>
        <dbReference type="ARBA" id="ARBA00022840"/>
    </source>
</evidence>
<evidence type="ECO:0000259" key="14">
    <source>
        <dbReference type="Pfam" id="PF08543"/>
    </source>
</evidence>
<evidence type="ECO:0000256" key="11">
    <source>
        <dbReference type="ARBA" id="ARBA00042396"/>
    </source>
</evidence>
<protein>
    <recommendedName>
        <fullName evidence="2">pyridoxal kinase</fullName>
        <ecNumber evidence="2">2.7.1.35</ecNumber>
    </recommendedName>
    <alternativeName>
        <fullName evidence="10">PN/PL/PM kinase</fullName>
    </alternativeName>
    <alternativeName>
        <fullName evidence="11">Pyridoxal kinase</fullName>
    </alternativeName>
    <alternativeName>
        <fullName evidence="9">Pyridoxamine kinase</fullName>
    </alternativeName>
    <alternativeName>
        <fullName evidence="12">Vitamin B6 kinase</fullName>
    </alternativeName>
</protein>
<accession>A0A1L8WSG9</accession>
<dbReference type="NCBIfam" id="TIGR00097">
    <property type="entry name" value="HMP-P_kinase"/>
    <property type="match status" value="1"/>
</dbReference>
<evidence type="ECO:0000256" key="3">
    <source>
        <dbReference type="ARBA" id="ARBA00022679"/>
    </source>
</evidence>
<evidence type="ECO:0000313" key="16">
    <source>
        <dbReference type="Proteomes" id="UP000182152"/>
    </source>
</evidence>
<evidence type="ECO:0000256" key="10">
    <source>
        <dbReference type="ARBA" id="ARBA00042348"/>
    </source>
</evidence>
<gene>
    <name evidence="15" type="ORF">RV14_GL000123</name>
</gene>
<dbReference type="GO" id="GO:0008972">
    <property type="term" value="F:phosphomethylpyrimidine kinase activity"/>
    <property type="evidence" value="ECO:0007669"/>
    <property type="project" value="InterPro"/>
</dbReference>
<dbReference type="PANTHER" id="PTHR20858:SF19">
    <property type="entry name" value="PYRIDOXINE KINASE"/>
    <property type="match status" value="1"/>
</dbReference>
<evidence type="ECO:0000256" key="8">
    <source>
        <dbReference type="ARBA" id="ARBA00022842"/>
    </source>
</evidence>
<comment type="catalytic activity">
    <reaction evidence="13">
        <text>pyridoxal + ATP = pyridoxal 5'-phosphate + ADP + H(+)</text>
        <dbReference type="Rhea" id="RHEA:10224"/>
        <dbReference type="ChEBI" id="CHEBI:15378"/>
        <dbReference type="ChEBI" id="CHEBI:17310"/>
        <dbReference type="ChEBI" id="CHEBI:30616"/>
        <dbReference type="ChEBI" id="CHEBI:456216"/>
        <dbReference type="ChEBI" id="CHEBI:597326"/>
        <dbReference type="EC" id="2.7.1.35"/>
    </reaction>
</comment>
<dbReference type="SUPFAM" id="SSF53613">
    <property type="entry name" value="Ribokinase-like"/>
    <property type="match status" value="1"/>
</dbReference>
<evidence type="ECO:0000256" key="13">
    <source>
        <dbReference type="ARBA" id="ARBA00049293"/>
    </source>
</evidence>
<dbReference type="GO" id="GO:0008902">
    <property type="term" value="F:hydroxymethylpyrimidine kinase activity"/>
    <property type="evidence" value="ECO:0007669"/>
    <property type="project" value="TreeGrafter"/>
</dbReference>
<dbReference type="InterPro" id="IPR029056">
    <property type="entry name" value="Ribokinase-like"/>
</dbReference>
<dbReference type="AlphaFoldDB" id="A0A1L8WSG9"/>
<dbReference type="CDD" id="cd01169">
    <property type="entry name" value="HMPP_kinase"/>
    <property type="match status" value="1"/>
</dbReference>
<evidence type="ECO:0000256" key="5">
    <source>
        <dbReference type="ARBA" id="ARBA00022741"/>
    </source>
</evidence>
<evidence type="ECO:0000256" key="4">
    <source>
        <dbReference type="ARBA" id="ARBA00022723"/>
    </source>
</evidence>
<dbReference type="Pfam" id="PF08543">
    <property type="entry name" value="Phos_pyr_kin"/>
    <property type="match status" value="1"/>
</dbReference>
<organism evidence="15 16">
    <name type="scientific">Enterococcus ratti</name>
    <dbReference type="NCBI Taxonomy" id="150033"/>
    <lineage>
        <taxon>Bacteria</taxon>
        <taxon>Bacillati</taxon>
        <taxon>Bacillota</taxon>
        <taxon>Bacilli</taxon>
        <taxon>Lactobacillales</taxon>
        <taxon>Enterococcaceae</taxon>
        <taxon>Enterococcus</taxon>
    </lineage>
</organism>